<keyword evidence="6 9" id="KW-0812">Transmembrane</keyword>
<reference evidence="11 13" key="1">
    <citation type="submission" date="2014-10" db="EMBL/GenBank/DDBJ databases">
        <title>Draft genome of phytase producing Bacillus ginsengihumi strain M2.11.</title>
        <authorList>
            <person name="Toymentseva A."/>
            <person name="Boulygina E.A."/>
            <person name="Kazakov S.V."/>
            <person name="Kayumov I."/>
            <person name="Suleimanova A.D."/>
            <person name="Mardanova A.M."/>
            <person name="Maria S.N."/>
            <person name="Sergey M.Y."/>
            <person name="Sharipova M.R."/>
        </authorList>
    </citation>
    <scope>NUCLEOTIDE SEQUENCE [LARGE SCALE GENOMIC DNA]</scope>
    <source>
        <strain evidence="11 13">M2.11</strain>
    </source>
</reference>
<feature type="transmembrane region" description="Helical" evidence="9">
    <location>
        <begin position="7"/>
        <end position="29"/>
    </location>
</feature>
<dbReference type="Proteomes" id="UP000476934">
    <property type="component" value="Unassembled WGS sequence"/>
</dbReference>
<dbReference type="InterPro" id="IPR004703">
    <property type="entry name" value="PTS_sugar-sp_permease"/>
</dbReference>
<evidence type="ECO:0000256" key="2">
    <source>
        <dbReference type="ARBA" id="ARBA00022448"/>
    </source>
</evidence>
<evidence type="ECO:0000256" key="3">
    <source>
        <dbReference type="ARBA" id="ARBA00022475"/>
    </source>
</evidence>
<dbReference type="GO" id="GO:0015577">
    <property type="term" value="F:galactitol transmembrane transporter activity"/>
    <property type="evidence" value="ECO:0007669"/>
    <property type="project" value="InterPro"/>
</dbReference>
<feature type="transmembrane region" description="Helical" evidence="9">
    <location>
        <begin position="97"/>
        <end position="116"/>
    </location>
</feature>
<feature type="transmembrane region" description="Helical" evidence="9">
    <location>
        <begin position="247"/>
        <end position="267"/>
    </location>
</feature>
<evidence type="ECO:0000313" key="12">
    <source>
        <dbReference type="EMBL" id="NEY19308.1"/>
    </source>
</evidence>
<evidence type="ECO:0000256" key="4">
    <source>
        <dbReference type="ARBA" id="ARBA00022597"/>
    </source>
</evidence>
<dbReference type="Proteomes" id="UP000030588">
    <property type="component" value="Unassembled WGS sequence"/>
</dbReference>
<feature type="transmembrane region" description="Helical" evidence="9">
    <location>
        <begin position="41"/>
        <end position="61"/>
    </location>
</feature>
<dbReference type="PANTHER" id="PTHR37324">
    <property type="entry name" value="PTS SYSTEM GALACTITOL-SPECIFIC EIIC COMPONENT"/>
    <property type="match status" value="1"/>
</dbReference>
<dbReference type="RefSeq" id="WP_035355698.1">
    <property type="nucleotide sequence ID" value="NZ_JAAIWK010000005.1"/>
</dbReference>
<dbReference type="EMBL" id="JRUN01000056">
    <property type="protein sequence ID" value="KHD84487.1"/>
    <property type="molecule type" value="Genomic_DNA"/>
</dbReference>
<feature type="transmembrane region" description="Helical" evidence="9">
    <location>
        <begin position="365"/>
        <end position="388"/>
    </location>
</feature>
<organism evidence="11 13">
    <name type="scientific">Heyndrickxia ginsengihumi</name>
    <dbReference type="NCBI Taxonomy" id="363870"/>
    <lineage>
        <taxon>Bacteria</taxon>
        <taxon>Bacillati</taxon>
        <taxon>Bacillota</taxon>
        <taxon>Bacilli</taxon>
        <taxon>Bacillales</taxon>
        <taxon>Bacillaceae</taxon>
        <taxon>Heyndrickxia</taxon>
    </lineage>
</organism>
<keyword evidence="5" id="KW-0598">Phosphotransferase system</keyword>
<dbReference type="Pfam" id="PF03611">
    <property type="entry name" value="EIIC-GAT"/>
    <property type="match status" value="1"/>
</dbReference>
<feature type="transmembrane region" description="Helical" evidence="9">
    <location>
        <begin position="314"/>
        <end position="333"/>
    </location>
</feature>
<feature type="transmembrane region" description="Helical" evidence="9">
    <location>
        <begin position="418"/>
        <end position="445"/>
    </location>
</feature>
<evidence type="ECO:0000313" key="13">
    <source>
        <dbReference type="Proteomes" id="UP000030588"/>
    </source>
</evidence>
<dbReference type="GO" id="GO:0009401">
    <property type="term" value="P:phosphoenolpyruvate-dependent sugar phosphotransferase system"/>
    <property type="evidence" value="ECO:0007669"/>
    <property type="project" value="UniProtKB-KW"/>
</dbReference>
<keyword evidence="4" id="KW-0762">Sugar transport</keyword>
<dbReference type="AlphaFoldDB" id="A0A0A6XWH3"/>
<feature type="transmembrane region" description="Helical" evidence="9">
    <location>
        <begin position="136"/>
        <end position="160"/>
    </location>
</feature>
<protein>
    <submittedName>
        <fullName evidence="11">PTS galactitol transporter subunit IIC</fullName>
    </submittedName>
</protein>
<accession>A0A0A6XWH3</accession>
<keyword evidence="14" id="KW-1185">Reference proteome</keyword>
<keyword evidence="2" id="KW-0813">Transport</keyword>
<evidence type="ECO:0000259" key="10">
    <source>
        <dbReference type="PROSITE" id="PS51104"/>
    </source>
</evidence>
<evidence type="ECO:0000313" key="11">
    <source>
        <dbReference type="EMBL" id="KHD84487.1"/>
    </source>
</evidence>
<keyword evidence="8 9" id="KW-0472">Membrane</keyword>
<dbReference type="EMBL" id="JAAIWK010000005">
    <property type="protein sequence ID" value="NEY19308.1"/>
    <property type="molecule type" value="Genomic_DNA"/>
</dbReference>
<gene>
    <name evidence="12" type="ORF">G4D61_04915</name>
    <name evidence="11" type="ORF">NG54_15120</name>
</gene>
<evidence type="ECO:0000256" key="1">
    <source>
        <dbReference type="ARBA" id="ARBA00004651"/>
    </source>
</evidence>
<evidence type="ECO:0000256" key="5">
    <source>
        <dbReference type="ARBA" id="ARBA00022683"/>
    </source>
</evidence>
<dbReference type="PANTHER" id="PTHR37324:SF2">
    <property type="entry name" value="PTS SYSTEM GALACTITOL-SPECIFIC EIIC COMPONENT"/>
    <property type="match status" value="1"/>
</dbReference>
<name>A0A0A6XWH3_9BACI</name>
<evidence type="ECO:0000256" key="9">
    <source>
        <dbReference type="SAM" id="Phobius"/>
    </source>
</evidence>
<evidence type="ECO:0000256" key="7">
    <source>
        <dbReference type="ARBA" id="ARBA00022989"/>
    </source>
</evidence>
<proteinExistence type="predicted"/>
<evidence type="ECO:0000313" key="14">
    <source>
        <dbReference type="Proteomes" id="UP000476934"/>
    </source>
</evidence>
<keyword evidence="3" id="KW-1003">Cell membrane</keyword>
<dbReference type="InterPro" id="IPR013014">
    <property type="entry name" value="PTS_EIIC_2"/>
</dbReference>
<comment type="subcellular location">
    <subcellularLocation>
        <location evidence="1">Cell membrane</location>
        <topology evidence="1">Multi-pass membrane protein</topology>
    </subcellularLocation>
</comment>
<feature type="transmembrane region" description="Helical" evidence="9">
    <location>
        <begin position="218"/>
        <end position="241"/>
    </location>
</feature>
<dbReference type="GO" id="GO:0005886">
    <property type="term" value="C:plasma membrane"/>
    <property type="evidence" value="ECO:0007669"/>
    <property type="project" value="UniProtKB-SubCell"/>
</dbReference>
<keyword evidence="7 9" id="KW-1133">Transmembrane helix</keyword>
<dbReference type="PIRSF" id="PIRSF006304">
    <property type="entry name" value="GatC"/>
    <property type="match status" value="1"/>
</dbReference>
<feature type="domain" description="PTS EIIC type-2" evidence="10">
    <location>
        <begin position="6"/>
        <end position="446"/>
    </location>
</feature>
<reference evidence="12" key="2">
    <citation type="submission" date="2020-02" db="EMBL/GenBank/DDBJ databases">
        <authorList>
            <person name="Feng H."/>
        </authorList>
    </citation>
    <scope>NUCLEOTIDE SEQUENCE [LARGE SCALE GENOMIC DNA]</scope>
    <source>
        <strain evidence="12">Gsoil 114</strain>
    </source>
</reference>
<dbReference type="PROSITE" id="PS51104">
    <property type="entry name" value="PTS_EIIC_TYPE_2"/>
    <property type="match status" value="1"/>
</dbReference>
<sequence>MLKTLQAVFNAFGAPILVPVIIVIIAFLLKVPRKKALMAGLYAGIGLQGFMLVLNSFTPIISPVIKNMVKITGINLPAFDVGWQATSIVAFSTQPGMIFLAVGLILQTVLFLVKWTDVFQPSDLWNNYSYAIWGSMVYVVTHHMLLALGCMILLNLYSLLNAEIMARRWSTYYGYPNATIIAMHNIEPTIFGIIMDPLLNKLGFNKIKLNPDALQKRLGIIGEPITLGFFLGLIIGFLGNLNSLDSLHSWGTIMIVGVATSAVMAIFPKVAGIFSQAFIPITDAARKSTMKREKGSGREWYLGINDAAGFGEPATLTSGLLLIPFMVAIALILPGNKVLPVVDLLALPFMVQGLVAITNGNMAKVFVNGIIWFSLGLYMCTYTAPLFTDIAKDVGIALPAGALLITSFNILGKPLMGLVFLAFLSENILFIGIAVVIYFILWFLFRKNKMAIYDYLDRQAAKNNPVTEEDIAS</sequence>
<reference evidence="12 14" key="3">
    <citation type="submission" date="2020-03" db="EMBL/GenBank/DDBJ databases">
        <title>Bacillus aquiflavi sp. nov., isolated from yellow water of strong flavor Chinese baijiu in Yibin region of China.</title>
        <authorList>
            <person name="Xie J."/>
        </authorList>
    </citation>
    <scope>NUCLEOTIDE SEQUENCE [LARGE SCALE GENOMIC DNA]</scope>
    <source>
        <strain evidence="12 14">Gsoil 114</strain>
    </source>
</reference>
<feature type="transmembrane region" description="Helical" evidence="9">
    <location>
        <begin position="394"/>
        <end position="411"/>
    </location>
</feature>
<dbReference type="STRING" id="363870.NG54_15120"/>
<evidence type="ECO:0000256" key="8">
    <source>
        <dbReference type="ARBA" id="ARBA00023136"/>
    </source>
</evidence>
<feature type="transmembrane region" description="Helical" evidence="9">
    <location>
        <begin position="339"/>
        <end position="358"/>
    </location>
</feature>
<comment type="caution">
    <text evidence="11">The sequence shown here is derived from an EMBL/GenBank/DDBJ whole genome shotgun (WGS) entry which is preliminary data.</text>
</comment>
<evidence type="ECO:0000256" key="6">
    <source>
        <dbReference type="ARBA" id="ARBA00022692"/>
    </source>
</evidence>
<dbReference type="OrthoDB" id="9787936at2"/>
<dbReference type="InterPro" id="IPR013853">
    <property type="entry name" value="EIIC-GAT"/>
</dbReference>